<protein>
    <submittedName>
        <fullName evidence="2">Uncharacterized protein</fullName>
    </submittedName>
</protein>
<evidence type="ECO:0000256" key="1">
    <source>
        <dbReference type="SAM" id="MobiDB-lite"/>
    </source>
</evidence>
<name>A0A7Y9RZH2_9ACTN</name>
<gene>
    <name evidence="2" type="ORF">BJ989_003114</name>
</gene>
<sequence length="628" mass="67576">MRVLHLTKDNEVDGSAQPWSLEAAERPYMVAIGNANGRFTTVALDFDAKRGEPGDADRHAGIVMDLFADAGMPAVLARSGPTGGRHVLLSIAGYGLPVESGRLMVTRLRALGLTSLDPSCMSSVRSGIRPPGAPHRRGGRSEVVGDPAEALARLRRDRSDTPGAADLNDFIDALALPSDMRAPLRRPRATTDGHSEVVLADRSAQLQRYATEVVAGGGDLNRLRAFLAALPADDAAAQHLAEKSPRGRDAALTRSHKKAVQWLAENPAAYQGQVDDQAVIAAWRERDLASLAAPLGPVAVVLPVMAEQHRQRLVGTSTRALAERTALSEASARRGLAKAVEVGMLEVADAGKGARARRYRLNPPEQWDAAVRDAVGPSPVKGGVRRPTASPTAATAADLAREVGNEVWYAEALGQRVRQVYLALHECSAAGDPAPTAAVAQRVSKSPRQVRDDLTLLAHHGLARQLGRAGWVSEYRDPRDIVVELGAAGVAHQRRRQHADQRQSYLLEVIRHRLHRKFGAPPAPVEIAPAGPSCRATRDQGVFEGDRGPLPGRKPMRASAASCSSRRARRSSDISRQTTSTRLASKPRPRRSVCEMRTASTCPRSSWRRASVSPARAQSSRKVEEDTR</sequence>
<keyword evidence="3" id="KW-1185">Reference proteome</keyword>
<reference evidence="2 3" key="1">
    <citation type="submission" date="2020-07" db="EMBL/GenBank/DDBJ databases">
        <title>Sequencing the genomes of 1000 actinobacteria strains.</title>
        <authorList>
            <person name="Klenk H.-P."/>
        </authorList>
    </citation>
    <scope>NUCLEOTIDE SEQUENCE [LARGE SCALE GENOMIC DNA]</scope>
    <source>
        <strain evidence="2 3">DSM 24552</strain>
    </source>
</reference>
<proteinExistence type="predicted"/>
<dbReference type="Proteomes" id="UP000544110">
    <property type="component" value="Unassembled WGS sequence"/>
</dbReference>
<dbReference type="EMBL" id="JACCAC010000001">
    <property type="protein sequence ID" value="NYG56810.1"/>
    <property type="molecule type" value="Genomic_DNA"/>
</dbReference>
<accession>A0A7Y9RZH2</accession>
<organism evidence="2 3">
    <name type="scientific">Nocardioides perillae</name>
    <dbReference type="NCBI Taxonomy" id="1119534"/>
    <lineage>
        <taxon>Bacteria</taxon>
        <taxon>Bacillati</taxon>
        <taxon>Actinomycetota</taxon>
        <taxon>Actinomycetes</taxon>
        <taxon>Propionibacteriales</taxon>
        <taxon>Nocardioidaceae</taxon>
        <taxon>Nocardioides</taxon>
    </lineage>
</organism>
<evidence type="ECO:0000313" key="2">
    <source>
        <dbReference type="EMBL" id="NYG56810.1"/>
    </source>
</evidence>
<comment type="caution">
    <text evidence="2">The sequence shown here is derived from an EMBL/GenBank/DDBJ whole genome shotgun (WGS) entry which is preliminary data.</text>
</comment>
<feature type="region of interest" description="Disordered" evidence="1">
    <location>
        <begin position="520"/>
        <end position="628"/>
    </location>
</feature>
<dbReference type="AlphaFoldDB" id="A0A7Y9RZH2"/>
<evidence type="ECO:0000313" key="3">
    <source>
        <dbReference type="Proteomes" id="UP000544110"/>
    </source>
</evidence>
<feature type="region of interest" description="Disordered" evidence="1">
    <location>
        <begin position="121"/>
        <end position="143"/>
    </location>
</feature>